<dbReference type="Gene3D" id="2.30.30.90">
    <property type="match status" value="1"/>
</dbReference>
<dbReference type="InterPro" id="IPR053184">
    <property type="entry name" value="FeoA-like"/>
</dbReference>
<dbReference type="GO" id="GO:0046914">
    <property type="term" value="F:transition metal ion binding"/>
    <property type="evidence" value="ECO:0007669"/>
    <property type="project" value="InterPro"/>
</dbReference>
<sequence>MITLVELENGQTAIIKEIGGGSGLKNRLEVMNIREGKKVKKTCTAPLRGPVVIEIDGCKMAIGRGMAKKVWVEEI</sequence>
<accession>A0A2H4VR16</accession>
<dbReference type="Proteomes" id="UP000591058">
    <property type="component" value="Unassembled WGS sequence"/>
</dbReference>
<dbReference type="OrthoDB" id="105333at2157"/>
<evidence type="ECO:0000313" key="5">
    <source>
        <dbReference type="EMBL" id="NMO09846.1"/>
    </source>
</evidence>
<dbReference type="EMBL" id="CP017768">
    <property type="protein sequence ID" value="AUB60531.1"/>
    <property type="molecule type" value="Genomic_DNA"/>
</dbReference>
<dbReference type="RefSeq" id="WP_100905585.1">
    <property type="nucleotide sequence ID" value="NZ_CP017766.1"/>
</dbReference>
<keyword evidence="1" id="KW-0408">Iron</keyword>
<proteinExistence type="predicted"/>
<protein>
    <submittedName>
        <fullName evidence="5">Ferrous iron transport protein A</fullName>
    </submittedName>
    <submittedName>
        <fullName evidence="3">Iron transporter FeoA</fullName>
    </submittedName>
</protein>
<keyword evidence="6" id="KW-1185">Reference proteome</keyword>
<dbReference type="PANTHER" id="PTHR43151">
    <property type="entry name" value="FEOA FAMILY PROTEIN"/>
    <property type="match status" value="1"/>
</dbReference>
<dbReference type="KEGG" id="msub:BK009_07475"/>
<dbReference type="EMBL" id="JABBYL010000029">
    <property type="protein sequence ID" value="NMO09846.1"/>
    <property type="molecule type" value="Genomic_DNA"/>
</dbReference>
<reference evidence="6 7" key="1">
    <citation type="submission" date="2016-10" db="EMBL/GenBank/DDBJ databases">
        <title>Comparative genomics between deep and shallow subseafloor isolates.</title>
        <authorList>
            <person name="Ishii S."/>
            <person name="Miller J.R."/>
            <person name="Sutton G."/>
            <person name="Suzuki S."/>
            <person name="Methe B."/>
            <person name="Inagaki F."/>
            <person name="Imachi H."/>
        </authorList>
    </citation>
    <scope>NUCLEOTIDE SEQUENCE [LARGE SCALE GENOMIC DNA]</scope>
    <source>
        <strain evidence="4 6">A8p</strain>
        <strain evidence="3 7">MO-MB1</strain>
    </source>
</reference>
<evidence type="ECO:0000313" key="3">
    <source>
        <dbReference type="EMBL" id="AUB55607.1"/>
    </source>
</evidence>
<evidence type="ECO:0000313" key="6">
    <source>
        <dbReference type="Proteomes" id="UP000232631"/>
    </source>
</evidence>
<evidence type="ECO:0000313" key="4">
    <source>
        <dbReference type="EMBL" id="AUB60531.1"/>
    </source>
</evidence>
<dbReference type="PANTHER" id="PTHR43151:SF1">
    <property type="entry name" value="SSR2333 PROTEIN"/>
    <property type="match status" value="1"/>
</dbReference>
<dbReference type="SUPFAM" id="SSF50037">
    <property type="entry name" value="C-terminal domain of transcriptional repressors"/>
    <property type="match status" value="1"/>
</dbReference>
<dbReference type="SMART" id="SM00899">
    <property type="entry name" value="FeoA"/>
    <property type="match status" value="1"/>
</dbReference>
<evidence type="ECO:0000259" key="2">
    <source>
        <dbReference type="SMART" id="SM00899"/>
    </source>
</evidence>
<dbReference type="Proteomes" id="UP000232806">
    <property type="component" value="Chromosome"/>
</dbReference>
<dbReference type="EMBL" id="CP017766">
    <property type="protein sequence ID" value="AUB55607.1"/>
    <property type="molecule type" value="Genomic_DNA"/>
</dbReference>
<dbReference type="AlphaFoldDB" id="A0A2H4VBY7"/>
<gene>
    <name evidence="3" type="ORF">BK007_06015</name>
    <name evidence="4" type="ORF">BK009_07475</name>
    <name evidence="5" type="ORF">HG719_08420</name>
</gene>
<reference evidence="5 8" key="2">
    <citation type="submission" date="2020-04" db="EMBL/GenBank/DDBJ databases">
        <title>Draft genome of Methanobacterium subterraneum isolated from animal feces.</title>
        <authorList>
            <person name="Ouboter H.T."/>
            <person name="Berger S."/>
            <person name="Gungor E."/>
            <person name="Jetten M.S.M."/>
            <person name="Welte C.U."/>
        </authorList>
    </citation>
    <scope>NUCLEOTIDE SEQUENCE [LARGE SCALE GENOMIC DNA]</scope>
    <source>
        <strain evidence="5">HO_2020</strain>
    </source>
</reference>
<feature type="domain" description="Ferrous iron transporter FeoA-like" evidence="2">
    <location>
        <begin position="2"/>
        <end position="74"/>
    </location>
</feature>
<dbReference type="InterPro" id="IPR007167">
    <property type="entry name" value="Fe-transptr_FeoA-like"/>
</dbReference>
<name>A0A2H4VBY7_9EURY</name>
<dbReference type="InterPro" id="IPR038157">
    <property type="entry name" value="FeoA_core_dom"/>
</dbReference>
<evidence type="ECO:0000313" key="8">
    <source>
        <dbReference type="Proteomes" id="UP000591058"/>
    </source>
</evidence>
<dbReference type="Proteomes" id="UP000232631">
    <property type="component" value="Chromosome"/>
</dbReference>
<dbReference type="InterPro" id="IPR008988">
    <property type="entry name" value="Transcriptional_repressor_C"/>
</dbReference>
<dbReference type="GeneID" id="35122982"/>
<organism evidence="3 7">
    <name type="scientific">Methanobacterium subterraneum</name>
    <dbReference type="NCBI Taxonomy" id="59277"/>
    <lineage>
        <taxon>Archaea</taxon>
        <taxon>Methanobacteriati</taxon>
        <taxon>Methanobacteriota</taxon>
        <taxon>Methanomada group</taxon>
        <taxon>Methanobacteria</taxon>
        <taxon>Methanobacteriales</taxon>
        <taxon>Methanobacteriaceae</taxon>
        <taxon>Methanobacterium</taxon>
    </lineage>
</organism>
<accession>A0A2H4VBY7</accession>
<evidence type="ECO:0000256" key="1">
    <source>
        <dbReference type="ARBA" id="ARBA00023004"/>
    </source>
</evidence>
<evidence type="ECO:0000313" key="7">
    <source>
        <dbReference type="Proteomes" id="UP000232806"/>
    </source>
</evidence>
<dbReference type="Pfam" id="PF04023">
    <property type="entry name" value="FeoA"/>
    <property type="match status" value="1"/>
</dbReference>